<evidence type="ECO:0000313" key="2">
    <source>
        <dbReference type="EMBL" id="MCR2804702.1"/>
    </source>
</evidence>
<sequence>EGKQQRELTMGQYNRNEFGVYMAVTERYKYIYSAPDNKEWLFDLQVDPEETHNFFNNPLYKDQAERMKRQLLEQLRADQCTTMIDGDDWKRYEPQQLPPERDALLLLQDPPASIPCIPGYERKFEVNQNDLFRIKF</sequence>
<feature type="domain" description="N-sulphoglucosamine sulphohydrolase C-terminal" evidence="1">
    <location>
        <begin position="21"/>
        <end position="74"/>
    </location>
</feature>
<dbReference type="Proteomes" id="UP001141950">
    <property type="component" value="Unassembled WGS sequence"/>
</dbReference>
<feature type="non-terminal residue" evidence="2">
    <location>
        <position position="1"/>
    </location>
</feature>
<gene>
    <name evidence="2" type="ORF">NQZ67_12515</name>
</gene>
<dbReference type="InterPro" id="IPR032506">
    <property type="entry name" value="SGSH_C"/>
</dbReference>
<dbReference type="InterPro" id="IPR017850">
    <property type="entry name" value="Alkaline_phosphatase_core_sf"/>
</dbReference>
<proteinExistence type="predicted"/>
<dbReference type="AlphaFoldDB" id="A0A9X2MW07"/>
<protein>
    <submittedName>
        <fullName evidence="2">DUF4976 domain-containing protein</fullName>
    </submittedName>
</protein>
<comment type="caution">
    <text evidence="2">The sequence shown here is derived from an EMBL/GenBank/DDBJ whole genome shotgun (WGS) entry which is preliminary data.</text>
</comment>
<reference evidence="2" key="1">
    <citation type="submission" date="2022-08" db="EMBL/GenBank/DDBJ databases">
        <title>The genomic sequence of strain Paenibacillus sp. SCIV0701.</title>
        <authorList>
            <person name="Zhao H."/>
        </authorList>
    </citation>
    <scope>NUCLEOTIDE SEQUENCE</scope>
    <source>
        <strain evidence="2">SCIV0701</strain>
    </source>
</reference>
<accession>A0A9X2MW07</accession>
<organism evidence="2 3">
    <name type="scientific">Paenibacillus soyae</name>
    <dbReference type="NCBI Taxonomy" id="2969249"/>
    <lineage>
        <taxon>Bacteria</taxon>
        <taxon>Bacillati</taxon>
        <taxon>Bacillota</taxon>
        <taxon>Bacilli</taxon>
        <taxon>Bacillales</taxon>
        <taxon>Paenibacillaceae</taxon>
        <taxon>Paenibacillus</taxon>
    </lineage>
</organism>
<dbReference type="SUPFAM" id="SSF53649">
    <property type="entry name" value="Alkaline phosphatase-like"/>
    <property type="match status" value="1"/>
</dbReference>
<evidence type="ECO:0000259" key="1">
    <source>
        <dbReference type="Pfam" id="PF16347"/>
    </source>
</evidence>
<dbReference type="Pfam" id="PF16347">
    <property type="entry name" value="SGSH_C"/>
    <property type="match status" value="1"/>
</dbReference>
<name>A0A9X2MW07_9BACL</name>
<keyword evidence="3" id="KW-1185">Reference proteome</keyword>
<dbReference type="EMBL" id="JANIPJ010000008">
    <property type="protein sequence ID" value="MCR2804702.1"/>
    <property type="molecule type" value="Genomic_DNA"/>
</dbReference>
<dbReference type="RefSeq" id="WP_257445950.1">
    <property type="nucleotide sequence ID" value="NZ_JANIPJ010000008.1"/>
</dbReference>
<evidence type="ECO:0000313" key="3">
    <source>
        <dbReference type="Proteomes" id="UP001141950"/>
    </source>
</evidence>
<dbReference type="Gene3D" id="3.40.720.10">
    <property type="entry name" value="Alkaline Phosphatase, subunit A"/>
    <property type="match status" value="1"/>
</dbReference>